<dbReference type="AlphaFoldDB" id="A0A2S7FBY1"/>
<evidence type="ECO:0000313" key="1">
    <source>
        <dbReference type="EMBL" id="PPV15312.1"/>
    </source>
</evidence>
<sequence length="197" mass="23254">MEKKADEKILDYINAMEDKELRKDICAGPVRINDCFYEFEETEFFDGQLKMYIPNTFFDMPFEARKFKYPSENRPEIIKCNSTGGIVITFNVIDSPLNDDYVENLLDMMILINKRLNPANIIFDQNIVEIDSKKIGYYDFKSPALDDSLYNFVFLLEFKEKTLMGTFSCGYSNHKQWKDDIVFQMINTIRVKKEDEN</sequence>
<evidence type="ECO:0000313" key="2">
    <source>
        <dbReference type="Proteomes" id="UP000238081"/>
    </source>
</evidence>
<organism evidence="1 2">
    <name type="scientific">Clostridium butyricum</name>
    <dbReference type="NCBI Taxonomy" id="1492"/>
    <lineage>
        <taxon>Bacteria</taxon>
        <taxon>Bacillati</taxon>
        <taxon>Bacillota</taxon>
        <taxon>Clostridia</taxon>
        <taxon>Eubacteriales</taxon>
        <taxon>Clostridiaceae</taxon>
        <taxon>Clostridium</taxon>
    </lineage>
</organism>
<comment type="caution">
    <text evidence="1">The sequence shown here is derived from an EMBL/GenBank/DDBJ whole genome shotgun (WGS) entry which is preliminary data.</text>
</comment>
<reference evidence="1 2" key="1">
    <citation type="submission" date="2016-01" db="EMBL/GenBank/DDBJ databases">
        <title>Characterization of the Clostridium difficile lineages that are prevalent in Hong Kong and China.</title>
        <authorList>
            <person name="Kwok J.S.-L."/>
            <person name="Lam W.-Y."/>
            <person name="Ip M."/>
            <person name="Chan T.-F."/>
            <person name="Hawkey P.M."/>
            <person name="Tsui S.K.-W."/>
        </authorList>
    </citation>
    <scope>NUCLEOTIDE SEQUENCE [LARGE SCALE GENOMIC DNA]</scope>
    <source>
        <strain evidence="1 2">300064</strain>
    </source>
</reference>
<gene>
    <name evidence="1" type="ORF">AWN73_12450</name>
</gene>
<protein>
    <submittedName>
        <fullName evidence="1">Uncharacterized protein</fullName>
    </submittedName>
</protein>
<name>A0A2S7FBY1_CLOBU</name>
<dbReference type="Proteomes" id="UP000238081">
    <property type="component" value="Unassembled WGS sequence"/>
</dbReference>
<proteinExistence type="predicted"/>
<dbReference type="EMBL" id="LRDH01000101">
    <property type="protein sequence ID" value="PPV15312.1"/>
    <property type="molecule type" value="Genomic_DNA"/>
</dbReference>
<accession>A0A2S7FBY1</accession>